<accession>A0A3N4KID3</accession>
<name>A0A3N4KID3_9PEZI</name>
<dbReference type="OrthoDB" id="5392387at2759"/>
<proteinExistence type="predicted"/>
<gene>
    <name evidence="2" type="ORF">P167DRAFT_577562</name>
</gene>
<dbReference type="Proteomes" id="UP000277580">
    <property type="component" value="Unassembled WGS sequence"/>
</dbReference>
<feature type="compositionally biased region" description="Polar residues" evidence="1">
    <location>
        <begin position="358"/>
        <end position="381"/>
    </location>
</feature>
<feature type="region of interest" description="Disordered" evidence="1">
    <location>
        <begin position="358"/>
        <end position="507"/>
    </location>
</feature>
<protein>
    <submittedName>
        <fullName evidence="2">Uncharacterized protein</fullName>
    </submittedName>
</protein>
<sequence>MLHTLQAALHKLPTLSTLLHALPEPPTAPHPLYPTYPQNLLTLITSHHNELLAKFETLKTAVMDAVSPPPPASAAAAAAGGATLSLTDDIIDNAISALQGLQTITETQETIAHLYPSAHQPHLGEATKLVSSFIASAAQLRSHCMREKDLLVPGCIDWYTAQAGAIYAVTPRPRELTFRLHGLARALEELCWCEGDEECVHSIIGQEEEGPEVIVVSVVHPGAGWGDVRRCLVAGIKAVTRLEGEVFGVVGEAVVVGRWGGGVIDEEVWGREWRDLDVVDVFWPGEDEEDEDDGDDGEYLMVSGSSMASGVRGASLRSSSSKDMWGIYYKTSPVSEKKSPTSGKGSFKYRLTTSLVDGSVKSEPTPSSVNSSVKPRPTLSSLDDVFKPETTALSVSNSVKPEPALSSKASNRSAESIPGILKSRTSSTTKSTGSGCTVHFASATSSPSETVQERDNHLRRRVGSASLRAPSFLSPMKDDNKSQAGTVTHPYLKRGSGMNRKSMSALK</sequence>
<evidence type="ECO:0000256" key="1">
    <source>
        <dbReference type="SAM" id="MobiDB-lite"/>
    </source>
</evidence>
<organism evidence="2 3">
    <name type="scientific">Morchella conica CCBAS932</name>
    <dbReference type="NCBI Taxonomy" id="1392247"/>
    <lineage>
        <taxon>Eukaryota</taxon>
        <taxon>Fungi</taxon>
        <taxon>Dikarya</taxon>
        <taxon>Ascomycota</taxon>
        <taxon>Pezizomycotina</taxon>
        <taxon>Pezizomycetes</taxon>
        <taxon>Pezizales</taxon>
        <taxon>Morchellaceae</taxon>
        <taxon>Morchella</taxon>
    </lineage>
</organism>
<dbReference type="AlphaFoldDB" id="A0A3N4KID3"/>
<keyword evidence="3" id="KW-1185">Reference proteome</keyword>
<evidence type="ECO:0000313" key="3">
    <source>
        <dbReference type="Proteomes" id="UP000277580"/>
    </source>
</evidence>
<reference evidence="2 3" key="1">
    <citation type="journal article" date="2018" name="Nat. Ecol. Evol.">
        <title>Pezizomycetes genomes reveal the molecular basis of ectomycorrhizal truffle lifestyle.</title>
        <authorList>
            <person name="Murat C."/>
            <person name="Payen T."/>
            <person name="Noel B."/>
            <person name="Kuo A."/>
            <person name="Morin E."/>
            <person name="Chen J."/>
            <person name="Kohler A."/>
            <person name="Krizsan K."/>
            <person name="Balestrini R."/>
            <person name="Da Silva C."/>
            <person name="Montanini B."/>
            <person name="Hainaut M."/>
            <person name="Levati E."/>
            <person name="Barry K.W."/>
            <person name="Belfiori B."/>
            <person name="Cichocki N."/>
            <person name="Clum A."/>
            <person name="Dockter R.B."/>
            <person name="Fauchery L."/>
            <person name="Guy J."/>
            <person name="Iotti M."/>
            <person name="Le Tacon F."/>
            <person name="Lindquist E.A."/>
            <person name="Lipzen A."/>
            <person name="Malagnac F."/>
            <person name="Mello A."/>
            <person name="Molinier V."/>
            <person name="Miyauchi S."/>
            <person name="Poulain J."/>
            <person name="Riccioni C."/>
            <person name="Rubini A."/>
            <person name="Sitrit Y."/>
            <person name="Splivallo R."/>
            <person name="Traeger S."/>
            <person name="Wang M."/>
            <person name="Zifcakova L."/>
            <person name="Wipf D."/>
            <person name="Zambonelli A."/>
            <person name="Paolocci F."/>
            <person name="Nowrousian M."/>
            <person name="Ottonello S."/>
            <person name="Baldrian P."/>
            <person name="Spatafora J.W."/>
            <person name="Henrissat B."/>
            <person name="Nagy L.G."/>
            <person name="Aury J.M."/>
            <person name="Wincker P."/>
            <person name="Grigoriev I.V."/>
            <person name="Bonfante P."/>
            <person name="Martin F.M."/>
        </authorList>
    </citation>
    <scope>NUCLEOTIDE SEQUENCE [LARGE SCALE GENOMIC DNA]</scope>
    <source>
        <strain evidence="2 3">CCBAS932</strain>
    </source>
</reference>
<feature type="compositionally biased region" description="Low complexity" evidence="1">
    <location>
        <begin position="422"/>
        <end position="437"/>
    </location>
</feature>
<dbReference type="InParanoid" id="A0A3N4KID3"/>
<evidence type="ECO:0000313" key="2">
    <source>
        <dbReference type="EMBL" id="RPB09089.1"/>
    </source>
</evidence>
<dbReference type="EMBL" id="ML119155">
    <property type="protein sequence ID" value="RPB09089.1"/>
    <property type="molecule type" value="Genomic_DNA"/>
</dbReference>